<dbReference type="InterPro" id="IPR050152">
    <property type="entry name" value="ChlB/BchB/BchZ"/>
</dbReference>
<evidence type="ECO:0000256" key="6">
    <source>
        <dbReference type="RuleBase" id="RU004021"/>
    </source>
</evidence>
<dbReference type="PROSITE" id="PS00699">
    <property type="entry name" value="NITROGENASE_1_1"/>
    <property type="match status" value="1"/>
</dbReference>
<dbReference type="Pfam" id="PF00148">
    <property type="entry name" value="Oxidored_nitro"/>
    <property type="match status" value="1"/>
</dbReference>
<proteinExistence type="inferred from homology"/>
<comment type="caution">
    <text evidence="8">The sequence shown here is derived from an EMBL/GenBank/DDBJ whole genome shotgun (WGS) entry which is preliminary data.</text>
</comment>
<evidence type="ECO:0000259" key="7">
    <source>
        <dbReference type="Pfam" id="PF00148"/>
    </source>
</evidence>
<protein>
    <recommendedName>
        <fullName evidence="4">Nitrogenase iron-molybdenum cofactor biosynthesis protein NifN</fullName>
    </recommendedName>
</protein>
<dbReference type="RefSeq" id="WP_148450253.1">
    <property type="nucleotide sequence ID" value="NZ_VSDO01000001.1"/>
</dbReference>
<dbReference type="PANTHER" id="PTHR33712:SF7">
    <property type="entry name" value="LIGHT-INDEPENDENT PROTOCHLOROPHYLLIDE REDUCTASE SUBUNIT B"/>
    <property type="match status" value="1"/>
</dbReference>
<dbReference type="PANTHER" id="PTHR33712">
    <property type="entry name" value="LIGHT-INDEPENDENT PROTOCHLOROPHYLLIDE REDUCTASE SUBUNIT B"/>
    <property type="match status" value="1"/>
</dbReference>
<dbReference type="InterPro" id="IPR005975">
    <property type="entry name" value="Nase_Mo-Fe_CF"/>
</dbReference>
<dbReference type="InterPro" id="IPR000510">
    <property type="entry name" value="Nase/OxRdtase_comp1"/>
</dbReference>
<keyword evidence="9" id="KW-1185">Reference proteome</keyword>
<evidence type="ECO:0000256" key="2">
    <source>
        <dbReference type="ARBA" id="ARBA00005155"/>
    </source>
</evidence>
<sequence length="442" mass="47879">MSVKRTAKPVAVNPLTIGPSLGGVLAVQGCYRATALLHGAQGCSAFSKSLLTRHFREPIAVQTSALQEMDVIFDADRNLEEALNTVIAKHRPDLITVIGTELTDVSGTDYTACVKKYIRERAPRECLIVPVTLPDFGGGSLETGYSAVVEGIIDAVIQGQSGKPPGKPLTGQVNLLPGPCLTPGDVMELREILGDFGFEVITLPDLSTSLSGHLLTGFSPLTRGGVPLDALKQMLRSRYTIAMGASMERPARRLQHAAGIPYKVIHGMHGLAAADELISFLQQLSGIPVPLRYRWQRENLLDSMLDAHFHYAGVSAVVALEPDHAQSMTAWLGEMGVKIKALVAPCETPLLKEAEQEVWIGDLDDAETLGWGADLWISNGHGRKGARRMKSAFMAAGFPVVDELGSYMSVSVGYRGAMDLVNRAGNLLIRRKEDRHEDRFHQ</sequence>
<comment type="pathway">
    <text evidence="2">Cofactor biosynthesis; Fe-Mo cofactor biosynthesis.</text>
</comment>
<evidence type="ECO:0000313" key="9">
    <source>
        <dbReference type="Proteomes" id="UP000325218"/>
    </source>
</evidence>
<dbReference type="InterPro" id="IPR000318">
    <property type="entry name" value="Nase_comp1_CS"/>
</dbReference>
<comment type="similarity">
    <text evidence="3 6">Belongs to the NifD/NifK/NifE/NifN family.</text>
</comment>
<dbReference type="UniPathway" id="UPA00782"/>
<dbReference type="EMBL" id="VSDO01000001">
    <property type="protein sequence ID" value="TYA14659.1"/>
    <property type="molecule type" value="Genomic_DNA"/>
</dbReference>
<evidence type="ECO:0000256" key="1">
    <source>
        <dbReference type="ARBA" id="ARBA00003171"/>
    </source>
</evidence>
<dbReference type="GO" id="GO:0065003">
    <property type="term" value="P:protein-containing complex assembly"/>
    <property type="evidence" value="ECO:0007669"/>
    <property type="project" value="InterPro"/>
</dbReference>
<evidence type="ECO:0000313" key="8">
    <source>
        <dbReference type="EMBL" id="TYA14659.1"/>
    </source>
</evidence>
<evidence type="ECO:0000256" key="4">
    <source>
        <dbReference type="ARBA" id="ARBA00013282"/>
    </source>
</evidence>
<comment type="function">
    <text evidence="1">This protein may play a role in the biosynthesis of the prosthetic group of nitrogenase (FeMo cofactor).</text>
</comment>
<feature type="domain" description="Nitrogenase/oxidoreductase component 1" evidence="7">
    <location>
        <begin position="21"/>
        <end position="428"/>
    </location>
</feature>
<dbReference type="GO" id="GO:0016163">
    <property type="term" value="F:nitrogenase activity"/>
    <property type="evidence" value="ECO:0007669"/>
    <property type="project" value="InterPro"/>
</dbReference>
<dbReference type="AlphaFoldDB" id="A0A5D0CXB2"/>
<keyword evidence="5 6" id="KW-0535">Nitrogen fixation</keyword>
<dbReference type="PROSITE" id="PS51257">
    <property type="entry name" value="PROKAR_LIPOPROTEIN"/>
    <property type="match status" value="1"/>
</dbReference>
<organism evidence="8 9">
    <name type="scientific">Paenibacillus faecis</name>
    <dbReference type="NCBI Taxonomy" id="862114"/>
    <lineage>
        <taxon>Bacteria</taxon>
        <taxon>Bacillati</taxon>
        <taxon>Bacillota</taxon>
        <taxon>Bacilli</taxon>
        <taxon>Bacillales</taxon>
        <taxon>Paenibacillaceae</taxon>
        <taxon>Paenibacillus</taxon>
    </lineage>
</organism>
<dbReference type="SUPFAM" id="SSF53807">
    <property type="entry name" value="Helical backbone' metal receptor"/>
    <property type="match status" value="1"/>
</dbReference>
<gene>
    <name evidence="8" type="primary">nifN</name>
    <name evidence="8" type="ORF">FRY98_02965</name>
</gene>
<evidence type="ECO:0000256" key="5">
    <source>
        <dbReference type="ARBA" id="ARBA00023231"/>
    </source>
</evidence>
<dbReference type="Gene3D" id="3.40.50.1980">
    <property type="entry name" value="Nitrogenase molybdenum iron protein domain"/>
    <property type="match status" value="3"/>
</dbReference>
<dbReference type="Gene3D" id="6.10.250.1090">
    <property type="match status" value="1"/>
</dbReference>
<accession>A0A5D0CXB2</accession>
<dbReference type="NCBIfam" id="TIGR01285">
    <property type="entry name" value="nifN"/>
    <property type="match status" value="1"/>
</dbReference>
<evidence type="ECO:0000256" key="3">
    <source>
        <dbReference type="ARBA" id="ARBA00011002"/>
    </source>
</evidence>
<dbReference type="Proteomes" id="UP000325218">
    <property type="component" value="Unassembled WGS sequence"/>
</dbReference>
<reference evidence="8 9" key="1">
    <citation type="submission" date="2019-08" db="EMBL/GenBank/DDBJ databases">
        <title>Genome sequencing of Paenibacillus faecis DSM 23593(T).</title>
        <authorList>
            <person name="Kook J.-K."/>
            <person name="Park S.-N."/>
            <person name="Lim Y.K."/>
        </authorList>
    </citation>
    <scope>NUCLEOTIDE SEQUENCE [LARGE SCALE GENOMIC DNA]</scope>
    <source>
        <strain evidence="8 9">DSM 23593</strain>
    </source>
</reference>
<name>A0A5D0CXB2_9BACL</name>
<dbReference type="OrthoDB" id="9800746at2"/>